<dbReference type="OrthoDB" id="6504392at2759"/>
<evidence type="ECO:0000313" key="4">
    <source>
        <dbReference type="Proteomes" id="UP000070412"/>
    </source>
</evidence>
<evidence type="ECO:0000313" key="3">
    <source>
        <dbReference type="EnsemblMetazoa" id="KAF7494420.1"/>
    </source>
</evidence>
<dbReference type="EnsemblMetazoa" id="SSS_8286s_mrna">
    <property type="protein sequence ID" value="KAF7494420.1"/>
    <property type="gene ID" value="SSS_8286"/>
</dbReference>
<name>A0A834REG0_SARSC</name>
<dbReference type="Proteomes" id="UP000070412">
    <property type="component" value="Unassembled WGS sequence"/>
</dbReference>
<dbReference type="Pfam" id="PF00650">
    <property type="entry name" value="CRAL_TRIO"/>
    <property type="match status" value="1"/>
</dbReference>
<proteinExistence type="predicted"/>
<reference evidence="3" key="3">
    <citation type="submission" date="2022-06" db="UniProtKB">
        <authorList>
            <consortium name="EnsemblMetazoa"/>
        </authorList>
    </citation>
    <scope>IDENTIFICATION</scope>
</reference>
<dbReference type="AlphaFoldDB" id="A0A834REG0"/>
<reference evidence="4" key="1">
    <citation type="journal article" date="2020" name="PLoS Negl. Trop. Dis.">
        <title>High-quality nuclear genome for Sarcoptes scabiei-A critical resource for a neglected parasite.</title>
        <authorList>
            <person name="Korhonen P.K."/>
            <person name="Gasser R.B."/>
            <person name="Ma G."/>
            <person name="Wang T."/>
            <person name="Stroehlein A.J."/>
            <person name="Young N.D."/>
            <person name="Ang C.S."/>
            <person name="Fernando D.D."/>
            <person name="Lu H.C."/>
            <person name="Taylor S."/>
            <person name="Reynolds S.L."/>
            <person name="Mofiz E."/>
            <person name="Najaraj S.H."/>
            <person name="Gowda H."/>
            <person name="Madugundu A."/>
            <person name="Renuse S."/>
            <person name="Holt D."/>
            <person name="Pandey A."/>
            <person name="Papenfuss A.T."/>
            <person name="Fischer K."/>
        </authorList>
    </citation>
    <scope>NUCLEOTIDE SEQUENCE [LARGE SCALE GENOMIC DNA]</scope>
</reference>
<accession>A0A834REG0</accession>
<organism evidence="2">
    <name type="scientific">Sarcoptes scabiei</name>
    <name type="common">Itch mite</name>
    <name type="synonym">Acarus scabiei</name>
    <dbReference type="NCBI Taxonomy" id="52283"/>
    <lineage>
        <taxon>Eukaryota</taxon>
        <taxon>Metazoa</taxon>
        <taxon>Ecdysozoa</taxon>
        <taxon>Arthropoda</taxon>
        <taxon>Chelicerata</taxon>
        <taxon>Arachnida</taxon>
        <taxon>Acari</taxon>
        <taxon>Acariformes</taxon>
        <taxon>Sarcoptiformes</taxon>
        <taxon>Astigmata</taxon>
        <taxon>Psoroptidia</taxon>
        <taxon>Sarcoptoidea</taxon>
        <taxon>Sarcoptidae</taxon>
        <taxon>Sarcoptinae</taxon>
        <taxon>Sarcoptes</taxon>
    </lineage>
</organism>
<dbReference type="PROSITE" id="PS50191">
    <property type="entry name" value="CRAL_TRIO"/>
    <property type="match status" value="1"/>
</dbReference>
<dbReference type="PANTHER" id="PTHR46384:SF1">
    <property type="entry name" value="MOTILE SPERM DOMAIN-CONTAINING PROTEIN 2"/>
    <property type="match status" value="1"/>
</dbReference>
<dbReference type="InterPro" id="IPR001251">
    <property type="entry name" value="CRAL-TRIO_dom"/>
</dbReference>
<dbReference type="CDD" id="cd00170">
    <property type="entry name" value="SEC14"/>
    <property type="match status" value="1"/>
</dbReference>
<evidence type="ECO:0000313" key="2">
    <source>
        <dbReference type="EMBL" id="KAF7494420.1"/>
    </source>
</evidence>
<dbReference type="GO" id="GO:0140284">
    <property type="term" value="C:endoplasmic reticulum-endosome membrane contact site"/>
    <property type="evidence" value="ECO:0007669"/>
    <property type="project" value="TreeGrafter"/>
</dbReference>
<dbReference type="InterPro" id="IPR036865">
    <property type="entry name" value="CRAL-TRIO_dom_sf"/>
</dbReference>
<keyword evidence="4" id="KW-1185">Reference proteome</keyword>
<evidence type="ECO:0000259" key="1">
    <source>
        <dbReference type="PROSITE" id="PS50191"/>
    </source>
</evidence>
<gene>
    <name evidence="2" type="ORF">SSS_8286</name>
</gene>
<reference evidence="2" key="2">
    <citation type="submission" date="2020-01" db="EMBL/GenBank/DDBJ databases">
        <authorList>
            <person name="Korhonen P.K.K."/>
            <person name="Guangxu M.G."/>
            <person name="Wang T.W."/>
            <person name="Stroehlein A.J.S."/>
            <person name="Young N.D."/>
            <person name="Ang C.-S.A."/>
            <person name="Fernando D.W.F."/>
            <person name="Lu H.L."/>
            <person name="Taylor S.T."/>
            <person name="Ehtesham M.E.M."/>
            <person name="Najaraj S.H.N."/>
            <person name="Harsha G.H.G."/>
            <person name="Madugundu A.M."/>
            <person name="Renuse S.R."/>
            <person name="Holt D.H."/>
            <person name="Pandey A.P."/>
            <person name="Papenfuss A.P."/>
            <person name="Gasser R.B.G."/>
            <person name="Fischer K.F."/>
        </authorList>
    </citation>
    <scope>NUCLEOTIDE SEQUENCE</scope>
    <source>
        <strain evidence="2">SSS_KF_BRIS2020</strain>
    </source>
</reference>
<dbReference type="Gene3D" id="3.40.525.10">
    <property type="entry name" value="CRAL-TRIO lipid binding domain"/>
    <property type="match status" value="1"/>
</dbReference>
<dbReference type="InterPro" id="IPR053012">
    <property type="entry name" value="ER-organelle_contact"/>
</dbReference>
<dbReference type="PANTHER" id="PTHR46384">
    <property type="entry name" value="MOTILE SPERM DOMAIN-CONTAINING PROTEIN 2"/>
    <property type="match status" value="1"/>
</dbReference>
<dbReference type="SUPFAM" id="SSF52087">
    <property type="entry name" value="CRAL/TRIO domain"/>
    <property type="match status" value="1"/>
</dbReference>
<protein>
    <recommendedName>
        <fullName evidence="1">CRAL-TRIO domain-containing protein</fullName>
    </recommendedName>
</protein>
<sequence>MMASYDCEENDRNRLVQNHLERIRGLLEIEFRNETDKYHPIDIERIRNDDWQIIRYFGPNFIQQSLPKQRRESKLSQRSSKRINIEEIFQKIINTLRWKRMNGINDMQDKDFPREFFLINNLEILGRDPDDNTLIVWTCSRYTKEFADLKFFIKQFAHYEMNRLDSIAGRFGCKLITDAQHSTLLNIDIEMNQYSNWILETHFPGFLRQNILFNLSSLLGPIVKLILNFMDENTRQMVRIIHRRQLSNFIDKRFIPKELGGERTRNSIRLPEECRSYKEILGERLSSEQISRYDALLQKIFSK</sequence>
<dbReference type="EMBL" id="WVUK01000053">
    <property type="protein sequence ID" value="KAF7494420.1"/>
    <property type="molecule type" value="Genomic_DNA"/>
</dbReference>
<dbReference type="GO" id="GO:0012505">
    <property type="term" value="C:endomembrane system"/>
    <property type="evidence" value="ECO:0007669"/>
    <property type="project" value="TreeGrafter"/>
</dbReference>
<feature type="domain" description="CRAL-TRIO" evidence="1">
    <location>
        <begin position="124"/>
        <end position="267"/>
    </location>
</feature>